<dbReference type="AlphaFoldDB" id="A0A139QZ80"/>
<gene>
    <name evidence="1" type="ORF">SORDD25_01037</name>
</gene>
<evidence type="ECO:0000313" key="2">
    <source>
        <dbReference type="Proteomes" id="UP000071369"/>
    </source>
</evidence>
<accession>A0A139QZ80</accession>
<comment type="caution">
    <text evidence="1">The sequence shown here is derived from an EMBL/GenBank/DDBJ whole genome shotgun (WGS) entry which is preliminary data.</text>
</comment>
<evidence type="ECO:0000313" key="1">
    <source>
        <dbReference type="EMBL" id="KXU07857.1"/>
    </source>
</evidence>
<dbReference type="EMBL" id="LQZC01000009">
    <property type="protein sequence ID" value="KXU07857.1"/>
    <property type="molecule type" value="Genomic_DNA"/>
</dbReference>
<protein>
    <submittedName>
        <fullName evidence="1">Response regulator CsrR</fullName>
    </submittedName>
</protein>
<proteinExistence type="predicted"/>
<organism evidence="1 2">
    <name type="scientific">Streptococcus oralis</name>
    <dbReference type="NCBI Taxonomy" id="1303"/>
    <lineage>
        <taxon>Bacteria</taxon>
        <taxon>Bacillati</taxon>
        <taxon>Bacillota</taxon>
        <taxon>Bacilli</taxon>
        <taxon>Lactobacillales</taxon>
        <taxon>Streptococcaceae</taxon>
        <taxon>Streptococcus</taxon>
    </lineage>
</organism>
<dbReference type="PATRIC" id="fig|1303.86.peg.1063"/>
<sequence>MGKRILLLEKERNLARFLSLELQKEQYRVDLVEEGEKSPLNGSPDRL</sequence>
<dbReference type="Proteomes" id="UP000071369">
    <property type="component" value="Unassembled WGS sequence"/>
</dbReference>
<name>A0A139QZ80_STROR</name>
<reference evidence="1 2" key="1">
    <citation type="submission" date="2016-01" db="EMBL/GenBank/DDBJ databases">
        <title>Highly variable Streptococcus oralis are common among viridans streptococci isolated from primates.</title>
        <authorList>
            <person name="Denapaite D."/>
            <person name="Rieger M."/>
            <person name="Koendgen S."/>
            <person name="Brueckner R."/>
            <person name="Ochigava I."/>
            <person name="Kappeler P."/>
            <person name="Maetz-Rensing K."/>
            <person name="Leendertz F."/>
            <person name="Hakenbeck R."/>
        </authorList>
    </citation>
    <scope>NUCLEOTIDE SEQUENCE [LARGE SCALE GENOMIC DNA]</scope>
    <source>
        <strain evidence="1 2">DD25</strain>
    </source>
</reference>